<accession>A0A9W4SSZ0</accession>
<protein>
    <submittedName>
        <fullName evidence="2">992_t:CDS:1</fullName>
    </submittedName>
</protein>
<organism evidence="2 3">
    <name type="scientific">Funneliformis geosporum</name>
    <dbReference type="NCBI Taxonomy" id="1117311"/>
    <lineage>
        <taxon>Eukaryota</taxon>
        <taxon>Fungi</taxon>
        <taxon>Fungi incertae sedis</taxon>
        <taxon>Mucoromycota</taxon>
        <taxon>Glomeromycotina</taxon>
        <taxon>Glomeromycetes</taxon>
        <taxon>Glomerales</taxon>
        <taxon>Glomeraceae</taxon>
        <taxon>Funneliformis</taxon>
    </lineage>
</organism>
<dbReference type="EMBL" id="CAMKVN010002226">
    <property type="protein sequence ID" value="CAI2180168.1"/>
    <property type="molecule type" value="Genomic_DNA"/>
</dbReference>
<dbReference type="Proteomes" id="UP001153678">
    <property type="component" value="Unassembled WGS sequence"/>
</dbReference>
<gene>
    <name evidence="2" type="ORF">FWILDA_LOCUS9451</name>
</gene>
<evidence type="ECO:0000313" key="3">
    <source>
        <dbReference type="Proteomes" id="UP001153678"/>
    </source>
</evidence>
<reference evidence="2" key="1">
    <citation type="submission" date="2022-08" db="EMBL/GenBank/DDBJ databases">
        <authorList>
            <person name="Kallberg Y."/>
            <person name="Tangrot J."/>
            <person name="Rosling A."/>
        </authorList>
    </citation>
    <scope>NUCLEOTIDE SEQUENCE</scope>
    <source>
        <strain evidence="2">Wild A</strain>
    </source>
</reference>
<proteinExistence type="predicted"/>
<name>A0A9W4SSZ0_9GLOM</name>
<evidence type="ECO:0000313" key="2">
    <source>
        <dbReference type="EMBL" id="CAI2180168.1"/>
    </source>
</evidence>
<dbReference type="AlphaFoldDB" id="A0A9W4SSZ0"/>
<sequence length="59" mass="6557">GDPAETPAQLRQARSRPREIKKGKKYADEIKHRDDREKKKGSKPITQGNGVGETPGDVM</sequence>
<comment type="caution">
    <text evidence="2">The sequence shown here is derived from an EMBL/GenBank/DDBJ whole genome shotgun (WGS) entry which is preliminary data.</text>
</comment>
<feature type="compositionally biased region" description="Basic and acidic residues" evidence="1">
    <location>
        <begin position="16"/>
        <end position="38"/>
    </location>
</feature>
<evidence type="ECO:0000256" key="1">
    <source>
        <dbReference type="SAM" id="MobiDB-lite"/>
    </source>
</evidence>
<feature type="non-terminal residue" evidence="2">
    <location>
        <position position="59"/>
    </location>
</feature>
<feature type="region of interest" description="Disordered" evidence="1">
    <location>
        <begin position="1"/>
        <end position="59"/>
    </location>
</feature>
<keyword evidence="3" id="KW-1185">Reference proteome</keyword>